<reference evidence="2" key="1">
    <citation type="journal article" date="2008" name="Nature">
        <title>The amphioxus genome and the evolution of the chordate karyotype.</title>
        <authorList>
            <consortium name="US DOE Joint Genome Institute (JGI-PGF)"/>
            <person name="Putnam N.H."/>
            <person name="Butts T."/>
            <person name="Ferrier D.E.K."/>
            <person name="Furlong R.F."/>
            <person name="Hellsten U."/>
            <person name="Kawashima T."/>
            <person name="Robinson-Rechavi M."/>
            <person name="Shoguchi E."/>
            <person name="Terry A."/>
            <person name="Yu J.-K."/>
            <person name="Benito-Gutierrez E.L."/>
            <person name="Dubchak I."/>
            <person name="Garcia-Fernandez J."/>
            <person name="Gibson-Brown J.J."/>
            <person name="Grigoriev I.V."/>
            <person name="Horton A.C."/>
            <person name="de Jong P.J."/>
            <person name="Jurka J."/>
            <person name="Kapitonov V.V."/>
            <person name="Kohara Y."/>
            <person name="Kuroki Y."/>
            <person name="Lindquist E."/>
            <person name="Lucas S."/>
            <person name="Osoegawa K."/>
            <person name="Pennacchio L.A."/>
            <person name="Salamov A.A."/>
            <person name="Satou Y."/>
            <person name="Sauka-Spengler T."/>
            <person name="Schmutz J."/>
            <person name="Shin-I T."/>
            <person name="Toyoda A."/>
            <person name="Bronner-Fraser M."/>
            <person name="Fujiyama A."/>
            <person name="Holland L.Z."/>
            <person name="Holland P.W.H."/>
            <person name="Satoh N."/>
            <person name="Rokhsar D.S."/>
        </authorList>
    </citation>
    <scope>NUCLEOTIDE SEQUENCE [LARGE SCALE GENOMIC DNA]</scope>
    <source>
        <strain evidence="2">S238N-H82</strain>
        <tissue evidence="2">Testes</tissue>
    </source>
</reference>
<feature type="compositionally biased region" description="Basic and acidic residues" evidence="1">
    <location>
        <begin position="136"/>
        <end position="145"/>
    </location>
</feature>
<evidence type="ECO:0000313" key="2">
    <source>
        <dbReference type="EMBL" id="EEN45944.1"/>
    </source>
</evidence>
<evidence type="ECO:0000256" key="1">
    <source>
        <dbReference type="SAM" id="MobiDB-lite"/>
    </source>
</evidence>
<dbReference type="AlphaFoldDB" id="C3ZNB6"/>
<feature type="region of interest" description="Disordered" evidence="1">
    <location>
        <begin position="175"/>
        <end position="211"/>
    </location>
</feature>
<dbReference type="EMBL" id="GG666650">
    <property type="protein sequence ID" value="EEN45944.1"/>
    <property type="molecule type" value="Genomic_DNA"/>
</dbReference>
<protein>
    <submittedName>
        <fullName evidence="2">Uncharacterized protein</fullName>
    </submittedName>
</protein>
<proteinExistence type="predicted"/>
<gene>
    <name evidence="2" type="ORF">BRAFLDRAFT_96034</name>
</gene>
<name>C3ZNB6_BRAFL</name>
<dbReference type="InParanoid" id="C3ZNB6"/>
<sequence>MQPITTGLPWVPSDYYRSELGTIRLLPAYPGYHSIATGLPWVPSDCYRHALGTIRLLPPYPGYHPIATGLPWVPFDYYRPTLGTIRLLPACPRLLVLIDIPSQENNSGPFQGHAGATCMNGAGAEPSPGVWCRDPQVGREPDTPREAAASGRDGPAGGVRRIIQDHFRAMREPPALTERAPSQVWASGVETRRSGENPILRGRPEHQAGTGRLEGCGRTGAGVINDIYNSYEHH</sequence>
<organism>
    <name type="scientific">Branchiostoma floridae</name>
    <name type="common">Florida lancelet</name>
    <name type="synonym">Amphioxus</name>
    <dbReference type="NCBI Taxonomy" id="7739"/>
    <lineage>
        <taxon>Eukaryota</taxon>
        <taxon>Metazoa</taxon>
        <taxon>Chordata</taxon>
        <taxon>Cephalochordata</taxon>
        <taxon>Leptocardii</taxon>
        <taxon>Amphioxiformes</taxon>
        <taxon>Branchiostomatidae</taxon>
        <taxon>Branchiostoma</taxon>
    </lineage>
</organism>
<accession>C3ZNB6</accession>
<feature type="region of interest" description="Disordered" evidence="1">
    <location>
        <begin position="125"/>
        <end position="158"/>
    </location>
</feature>